<evidence type="ECO:0000256" key="4">
    <source>
        <dbReference type="RuleBase" id="RU361169"/>
    </source>
</evidence>
<keyword evidence="6" id="KW-1185">Reference proteome</keyword>
<comment type="caution">
    <text evidence="5">The sequence shown here is derived from an EMBL/GenBank/DDBJ whole genome shotgun (WGS) entry which is preliminary data.</text>
</comment>
<evidence type="ECO:0000313" key="5">
    <source>
        <dbReference type="EMBL" id="KAK2984462.1"/>
    </source>
</evidence>
<dbReference type="Proteomes" id="UP001187471">
    <property type="component" value="Unassembled WGS sequence"/>
</dbReference>
<dbReference type="SUPFAM" id="SSF51126">
    <property type="entry name" value="Pectin lyase-like"/>
    <property type="match status" value="1"/>
</dbReference>
<dbReference type="Pfam" id="PF00295">
    <property type="entry name" value="Glyco_hydro_28"/>
    <property type="match status" value="1"/>
</dbReference>
<dbReference type="Gene3D" id="2.160.20.10">
    <property type="entry name" value="Single-stranded right-handed beta-helix, Pectin lyase-like"/>
    <property type="match status" value="1"/>
</dbReference>
<dbReference type="InterPro" id="IPR000743">
    <property type="entry name" value="Glyco_hydro_28"/>
</dbReference>
<keyword evidence="3 4" id="KW-0326">Glycosidase</keyword>
<dbReference type="GO" id="GO:0005975">
    <property type="term" value="P:carbohydrate metabolic process"/>
    <property type="evidence" value="ECO:0007669"/>
    <property type="project" value="InterPro"/>
</dbReference>
<dbReference type="InterPro" id="IPR012334">
    <property type="entry name" value="Pectin_lyas_fold"/>
</dbReference>
<reference evidence="5" key="1">
    <citation type="submission" date="2022-12" db="EMBL/GenBank/DDBJ databases">
        <title>Draft genome assemblies for two species of Escallonia (Escalloniales).</title>
        <authorList>
            <person name="Chanderbali A."/>
            <person name="Dervinis C."/>
            <person name="Anghel I."/>
            <person name="Soltis D."/>
            <person name="Soltis P."/>
            <person name="Zapata F."/>
        </authorList>
    </citation>
    <scope>NUCLEOTIDE SEQUENCE</scope>
    <source>
        <strain evidence="5">UCBG92.1500</strain>
        <tissue evidence="5">Leaf</tissue>
    </source>
</reference>
<sequence>MIAFHLGRGTLMSPSQALLVDLVMASASEKHFGRYPNEEDVNGLVVRDVIMNETMNGIQIKTWPNSPGCSAATNMSFQDNVMQVLS</sequence>
<evidence type="ECO:0000313" key="6">
    <source>
        <dbReference type="Proteomes" id="UP001187471"/>
    </source>
</evidence>
<accession>A0AA88RC13</accession>
<organism evidence="5 6">
    <name type="scientific">Escallonia rubra</name>
    <dbReference type="NCBI Taxonomy" id="112253"/>
    <lineage>
        <taxon>Eukaryota</taxon>
        <taxon>Viridiplantae</taxon>
        <taxon>Streptophyta</taxon>
        <taxon>Embryophyta</taxon>
        <taxon>Tracheophyta</taxon>
        <taxon>Spermatophyta</taxon>
        <taxon>Magnoliopsida</taxon>
        <taxon>eudicotyledons</taxon>
        <taxon>Gunneridae</taxon>
        <taxon>Pentapetalae</taxon>
        <taxon>asterids</taxon>
        <taxon>campanulids</taxon>
        <taxon>Escalloniales</taxon>
        <taxon>Escalloniaceae</taxon>
        <taxon>Escallonia</taxon>
    </lineage>
</organism>
<evidence type="ECO:0000256" key="2">
    <source>
        <dbReference type="ARBA" id="ARBA00022801"/>
    </source>
</evidence>
<dbReference type="EMBL" id="JAVXUO010001228">
    <property type="protein sequence ID" value="KAK2984462.1"/>
    <property type="molecule type" value="Genomic_DNA"/>
</dbReference>
<keyword evidence="2 4" id="KW-0378">Hydrolase</keyword>
<comment type="similarity">
    <text evidence="1 4">Belongs to the glycosyl hydrolase 28 family.</text>
</comment>
<dbReference type="InterPro" id="IPR011050">
    <property type="entry name" value="Pectin_lyase_fold/virulence"/>
</dbReference>
<name>A0AA88RC13_9ASTE</name>
<dbReference type="GO" id="GO:0004650">
    <property type="term" value="F:polygalacturonase activity"/>
    <property type="evidence" value="ECO:0007669"/>
    <property type="project" value="InterPro"/>
</dbReference>
<protein>
    <submittedName>
        <fullName evidence="5">Uncharacterized protein</fullName>
    </submittedName>
</protein>
<dbReference type="AlphaFoldDB" id="A0AA88RC13"/>
<proteinExistence type="inferred from homology"/>
<evidence type="ECO:0000256" key="3">
    <source>
        <dbReference type="ARBA" id="ARBA00023295"/>
    </source>
</evidence>
<gene>
    <name evidence="5" type="ORF">RJ640_026949</name>
</gene>
<evidence type="ECO:0000256" key="1">
    <source>
        <dbReference type="ARBA" id="ARBA00008834"/>
    </source>
</evidence>